<protein>
    <submittedName>
        <fullName evidence="3">Uncharacterized protein</fullName>
    </submittedName>
</protein>
<dbReference type="OrthoDB" id="10044187at2759"/>
<feature type="chain" id="PRO_5016588679" evidence="2">
    <location>
        <begin position="16"/>
        <end position="275"/>
    </location>
</feature>
<gene>
    <name evidence="3" type="ORF">ANCCAN_27470</name>
</gene>
<reference evidence="3 4" key="1">
    <citation type="submission" date="2014-10" db="EMBL/GenBank/DDBJ databases">
        <title>Draft genome of the hookworm Ancylostoma caninum.</title>
        <authorList>
            <person name="Mitreva M."/>
        </authorList>
    </citation>
    <scope>NUCLEOTIDE SEQUENCE [LARGE SCALE GENOMIC DNA]</scope>
    <source>
        <strain evidence="3 4">Baltimore</strain>
    </source>
</reference>
<proteinExistence type="predicted"/>
<evidence type="ECO:0000313" key="4">
    <source>
        <dbReference type="Proteomes" id="UP000252519"/>
    </source>
</evidence>
<dbReference type="AlphaFoldDB" id="A0A368F3Z3"/>
<dbReference type="Pfam" id="PF10167">
    <property type="entry name" value="BORCS8"/>
    <property type="match status" value="1"/>
</dbReference>
<sequence length="275" mass="31395">MFYSLFILDLASAFASSSIHGGAANIVRQLLTPAEGEQPVEGQQKQPTDEQQKEAAEEQQKQPTEEQQKIIEKLSGCSSSEEPVSAAVYSVLEKILEKEEEALAKKQAEEFTRWHKRRQELIKAQADRLLLKVRAEEIAKELAELEHHIEKLSFFENRLKWEKKAAQNAEIIQQTASQREHVGRSLPGLVQRRILLNQQTALLSGVQFDLENALSTVESIRQSTTTFDECAEMLRNCMFYKQQLDFDANRKISEVTVKGRSKSLHDVTRQSEKEK</sequence>
<name>A0A368F3Z3_ANCCA</name>
<dbReference type="Proteomes" id="UP000252519">
    <property type="component" value="Unassembled WGS sequence"/>
</dbReference>
<evidence type="ECO:0000256" key="2">
    <source>
        <dbReference type="SAM" id="SignalP"/>
    </source>
</evidence>
<dbReference type="InterPro" id="IPR019320">
    <property type="entry name" value="BORCS8"/>
</dbReference>
<feature type="region of interest" description="Disordered" evidence="1">
    <location>
        <begin position="36"/>
        <end position="67"/>
    </location>
</feature>
<feature type="compositionally biased region" description="Basic and acidic residues" evidence="1">
    <location>
        <begin position="47"/>
        <end position="67"/>
    </location>
</feature>
<evidence type="ECO:0000256" key="1">
    <source>
        <dbReference type="SAM" id="MobiDB-lite"/>
    </source>
</evidence>
<dbReference type="STRING" id="29170.A0A368F3Z3"/>
<dbReference type="EMBL" id="JOJR01006023">
    <property type="protein sequence ID" value="RCN26803.1"/>
    <property type="molecule type" value="Genomic_DNA"/>
</dbReference>
<feature type="signal peptide" evidence="2">
    <location>
        <begin position="1"/>
        <end position="15"/>
    </location>
</feature>
<organism evidence="3 4">
    <name type="scientific">Ancylostoma caninum</name>
    <name type="common">Dog hookworm</name>
    <dbReference type="NCBI Taxonomy" id="29170"/>
    <lineage>
        <taxon>Eukaryota</taxon>
        <taxon>Metazoa</taxon>
        <taxon>Ecdysozoa</taxon>
        <taxon>Nematoda</taxon>
        <taxon>Chromadorea</taxon>
        <taxon>Rhabditida</taxon>
        <taxon>Rhabditina</taxon>
        <taxon>Rhabditomorpha</taxon>
        <taxon>Strongyloidea</taxon>
        <taxon>Ancylostomatidae</taxon>
        <taxon>Ancylostomatinae</taxon>
        <taxon>Ancylostoma</taxon>
    </lineage>
</organism>
<keyword evidence="2" id="KW-0732">Signal</keyword>
<accession>A0A368F3Z3</accession>
<keyword evidence="4" id="KW-1185">Reference proteome</keyword>
<comment type="caution">
    <text evidence="3">The sequence shown here is derived from an EMBL/GenBank/DDBJ whole genome shotgun (WGS) entry which is preliminary data.</text>
</comment>
<evidence type="ECO:0000313" key="3">
    <source>
        <dbReference type="EMBL" id="RCN26803.1"/>
    </source>
</evidence>